<evidence type="ECO:0000313" key="6">
    <source>
        <dbReference type="EMBL" id="ACR40969.1"/>
    </source>
</evidence>
<organism evidence="6 7">
    <name type="scientific">Saccharolobus islandicus (strain M.16.4 / Kamchatka #3)</name>
    <name type="common">Sulfolobus islandicus</name>
    <dbReference type="NCBI Taxonomy" id="426118"/>
    <lineage>
        <taxon>Archaea</taxon>
        <taxon>Thermoproteota</taxon>
        <taxon>Thermoprotei</taxon>
        <taxon>Sulfolobales</taxon>
        <taxon>Sulfolobaceae</taxon>
        <taxon>Saccharolobus</taxon>
    </lineage>
</organism>
<keyword evidence="2" id="KW-0812">Transmembrane</keyword>
<dbReference type="HOGENOM" id="CLU_2550437_0_0_2"/>
<protein>
    <submittedName>
        <fullName evidence="6">Sugar transport related protein</fullName>
    </submittedName>
</protein>
<keyword evidence="3" id="KW-1133">Transmembrane helix</keyword>
<evidence type="ECO:0000256" key="4">
    <source>
        <dbReference type="ARBA" id="ARBA00023136"/>
    </source>
</evidence>
<keyword evidence="4" id="KW-0472">Membrane</keyword>
<proteinExistence type="predicted"/>
<dbReference type="Pfam" id="PF00083">
    <property type="entry name" value="Sugar_tr"/>
    <property type="match status" value="1"/>
</dbReference>
<keyword evidence="6" id="KW-0813">Transport</keyword>
<dbReference type="KEGG" id="sid:M164_0337"/>
<comment type="subcellular location">
    <subcellularLocation>
        <location evidence="1">Membrane</location>
    </subcellularLocation>
</comment>
<gene>
    <name evidence="6" type="ordered locus">M164_0337</name>
</gene>
<name>C4KL04_SACI6</name>
<feature type="domain" description="Major facilitator superfamily (MFS) profile" evidence="5">
    <location>
        <begin position="1"/>
        <end position="91"/>
    </location>
</feature>
<dbReference type="PROSITE" id="PS50850">
    <property type="entry name" value="MFS"/>
    <property type="match status" value="1"/>
</dbReference>
<reference evidence="6 7" key="1">
    <citation type="journal article" date="2009" name="Proc. Natl. Acad. Sci. U.S.A.">
        <title>Biogeography of the Sulfolobus islandicus pan-genome.</title>
        <authorList>
            <person name="Reno M.L."/>
            <person name="Held N.L."/>
            <person name="Fields C.J."/>
            <person name="Burke P.V."/>
            <person name="Whitaker R.J."/>
        </authorList>
    </citation>
    <scope>NUCLEOTIDE SEQUENCE [LARGE SCALE GENOMIC DNA]</scope>
    <source>
        <strain evidence="7">M.16.4 / Kamchatka #3</strain>
    </source>
</reference>
<evidence type="ECO:0000256" key="3">
    <source>
        <dbReference type="ARBA" id="ARBA00022989"/>
    </source>
</evidence>
<evidence type="ECO:0000256" key="1">
    <source>
        <dbReference type="ARBA" id="ARBA00004370"/>
    </source>
</evidence>
<dbReference type="GO" id="GO:0016020">
    <property type="term" value="C:membrane"/>
    <property type="evidence" value="ECO:0007669"/>
    <property type="project" value="UniProtKB-SubCell"/>
</dbReference>
<sequence>MVLLVGLGFMTLLLYLGGVYKVTGGILVPYFMLFVAFEQWAGAVTLFYPTELYPTPVRAVGQGFATEISRVGSVLGVFYFPILTKQIGFIK</sequence>
<dbReference type="SUPFAM" id="SSF103473">
    <property type="entry name" value="MFS general substrate transporter"/>
    <property type="match status" value="1"/>
</dbReference>
<dbReference type="Proteomes" id="UP000001479">
    <property type="component" value="Chromosome"/>
</dbReference>
<dbReference type="AlphaFoldDB" id="C4KL04"/>
<dbReference type="InterPro" id="IPR005828">
    <property type="entry name" value="MFS_sugar_transport-like"/>
</dbReference>
<dbReference type="RefSeq" id="WP_012735469.1">
    <property type="nucleotide sequence ID" value="NC_012726.1"/>
</dbReference>
<dbReference type="InterPro" id="IPR036259">
    <property type="entry name" value="MFS_trans_sf"/>
</dbReference>
<dbReference type="GeneID" id="84060790"/>
<evidence type="ECO:0000256" key="2">
    <source>
        <dbReference type="ARBA" id="ARBA00022692"/>
    </source>
</evidence>
<dbReference type="Gene3D" id="1.20.1250.20">
    <property type="entry name" value="MFS general substrate transporter like domains"/>
    <property type="match status" value="1"/>
</dbReference>
<dbReference type="InterPro" id="IPR020846">
    <property type="entry name" value="MFS_dom"/>
</dbReference>
<dbReference type="GO" id="GO:0022857">
    <property type="term" value="F:transmembrane transporter activity"/>
    <property type="evidence" value="ECO:0007669"/>
    <property type="project" value="InterPro"/>
</dbReference>
<evidence type="ECO:0000259" key="5">
    <source>
        <dbReference type="PROSITE" id="PS50850"/>
    </source>
</evidence>
<keyword evidence="6" id="KW-0762">Sugar transport</keyword>
<dbReference type="EMBL" id="CP001402">
    <property type="protein sequence ID" value="ACR40969.1"/>
    <property type="molecule type" value="Genomic_DNA"/>
</dbReference>
<evidence type="ECO:0000313" key="7">
    <source>
        <dbReference type="Proteomes" id="UP000001479"/>
    </source>
</evidence>
<accession>C4KL04</accession>